<organism evidence="4 5">
    <name type="scientific">Candidatus Shapirobacteria bacterium CG07_land_8_20_14_0_80_39_12</name>
    <dbReference type="NCBI Taxonomy" id="1974480"/>
    <lineage>
        <taxon>Bacteria</taxon>
        <taxon>Candidatus Shapironibacteriota</taxon>
    </lineage>
</organism>
<dbReference type="InterPro" id="IPR000307">
    <property type="entry name" value="Ribosomal_bS16"/>
</dbReference>
<dbReference type="PANTHER" id="PTHR12919:SF20">
    <property type="entry name" value="SMALL RIBOSOMAL SUBUNIT PROTEIN BS16M"/>
    <property type="match status" value="1"/>
</dbReference>
<dbReference type="PROSITE" id="PS00732">
    <property type="entry name" value="RIBOSOMAL_S16"/>
    <property type="match status" value="1"/>
</dbReference>
<evidence type="ECO:0000256" key="1">
    <source>
        <dbReference type="ARBA" id="ARBA00022980"/>
    </source>
</evidence>
<dbReference type="Pfam" id="PF00886">
    <property type="entry name" value="Ribosomal_S16"/>
    <property type="match status" value="1"/>
</dbReference>
<dbReference type="InterPro" id="IPR023803">
    <property type="entry name" value="Ribosomal_bS16_dom_sf"/>
</dbReference>
<proteinExistence type="inferred from homology"/>
<evidence type="ECO:0000313" key="4">
    <source>
        <dbReference type="EMBL" id="PIU33211.1"/>
    </source>
</evidence>
<dbReference type="GO" id="GO:0006412">
    <property type="term" value="P:translation"/>
    <property type="evidence" value="ECO:0007669"/>
    <property type="project" value="UniProtKB-UniRule"/>
</dbReference>
<sequence length="80" mass="8942">MVKIRLSRIGAKNKISYRIVASETRSKLNGKNLAVLGFYDPKTKPETIKIERALLDAWCKKGAQLTPAVKKLITQNEKAS</sequence>
<reference evidence="5" key="1">
    <citation type="submission" date="2017-09" db="EMBL/GenBank/DDBJ databases">
        <title>Depth-based differentiation of microbial function through sediment-hosted aquifers and enrichment of novel symbionts in the deep terrestrial subsurface.</title>
        <authorList>
            <person name="Probst A.J."/>
            <person name="Ladd B."/>
            <person name="Jarett J.K."/>
            <person name="Geller-Mcgrath D.E."/>
            <person name="Sieber C.M.K."/>
            <person name="Emerson J.B."/>
            <person name="Anantharaman K."/>
            <person name="Thomas B.C."/>
            <person name="Malmstrom R."/>
            <person name="Stieglmeier M."/>
            <person name="Klingl A."/>
            <person name="Woyke T."/>
            <person name="Ryan C.M."/>
            <person name="Banfield J.F."/>
        </authorList>
    </citation>
    <scope>NUCLEOTIDE SEQUENCE [LARGE SCALE GENOMIC DNA]</scope>
</reference>
<dbReference type="GO" id="GO:0003735">
    <property type="term" value="F:structural constituent of ribosome"/>
    <property type="evidence" value="ECO:0007669"/>
    <property type="project" value="InterPro"/>
</dbReference>
<gene>
    <name evidence="3" type="primary">rpsP</name>
    <name evidence="4" type="ORF">COT04_01275</name>
</gene>
<evidence type="ECO:0000313" key="5">
    <source>
        <dbReference type="Proteomes" id="UP000229559"/>
    </source>
</evidence>
<comment type="similarity">
    <text evidence="3">Belongs to the bacterial ribosomal protein bS16 family.</text>
</comment>
<name>A0A2M6YQ12_9BACT</name>
<dbReference type="SUPFAM" id="SSF54565">
    <property type="entry name" value="Ribosomal protein S16"/>
    <property type="match status" value="1"/>
</dbReference>
<dbReference type="GO" id="GO:0005737">
    <property type="term" value="C:cytoplasm"/>
    <property type="evidence" value="ECO:0007669"/>
    <property type="project" value="UniProtKB-ARBA"/>
</dbReference>
<dbReference type="EMBL" id="PEXA01000040">
    <property type="protein sequence ID" value="PIU33211.1"/>
    <property type="molecule type" value="Genomic_DNA"/>
</dbReference>
<dbReference type="NCBIfam" id="TIGR00002">
    <property type="entry name" value="S16"/>
    <property type="match status" value="1"/>
</dbReference>
<evidence type="ECO:0000256" key="3">
    <source>
        <dbReference type="HAMAP-Rule" id="MF_00385"/>
    </source>
</evidence>
<keyword evidence="1 3" id="KW-0689">Ribosomal protein</keyword>
<dbReference type="Proteomes" id="UP000229559">
    <property type="component" value="Unassembled WGS sequence"/>
</dbReference>
<dbReference type="Gene3D" id="3.30.1320.10">
    <property type="match status" value="1"/>
</dbReference>
<accession>A0A2M6YQ12</accession>
<dbReference type="GO" id="GO:0015935">
    <property type="term" value="C:small ribosomal subunit"/>
    <property type="evidence" value="ECO:0007669"/>
    <property type="project" value="TreeGrafter"/>
</dbReference>
<dbReference type="PANTHER" id="PTHR12919">
    <property type="entry name" value="30S RIBOSOMAL PROTEIN S16"/>
    <property type="match status" value="1"/>
</dbReference>
<evidence type="ECO:0000256" key="2">
    <source>
        <dbReference type="ARBA" id="ARBA00023274"/>
    </source>
</evidence>
<dbReference type="InterPro" id="IPR020592">
    <property type="entry name" value="Ribosomal_bS16_CS"/>
</dbReference>
<keyword evidence="2 3" id="KW-0687">Ribonucleoprotein</keyword>
<dbReference type="HAMAP" id="MF_00385">
    <property type="entry name" value="Ribosomal_bS16"/>
    <property type="match status" value="1"/>
</dbReference>
<comment type="caution">
    <text evidence="4">The sequence shown here is derived from an EMBL/GenBank/DDBJ whole genome shotgun (WGS) entry which is preliminary data.</text>
</comment>
<protein>
    <recommendedName>
        <fullName evidence="3">Small ribosomal subunit protein bS16</fullName>
    </recommendedName>
</protein>
<dbReference type="AlphaFoldDB" id="A0A2M6YQ12"/>